<comment type="caution">
    <text evidence="6">The sequence shown here is derived from an EMBL/GenBank/DDBJ whole genome shotgun (WGS) entry which is preliminary data.</text>
</comment>
<gene>
    <name evidence="5" type="ORF">PF002_g31352</name>
    <name evidence="4" type="ORF">PF004_g30380</name>
    <name evidence="6" type="ORF">PF005_g21615</name>
    <name evidence="2" type="ORF">PF009_g13535</name>
    <name evidence="3" type="ORF">PF010_g30369</name>
</gene>
<name>A0A6A3WG15_9STRA</name>
<evidence type="ECO:0000313" key="10">
    <source>
        <dbReference type="Proteomes" id="UP000476176"/>
    </source>
</evidence>
<organism evidence="6 8">
    <name type="scientific">Phytophthora fragariae</name>
    <dbReference type="NCBI Taxonomy" id="53985"/>
    <lineage>
        <taxon>Eukaryota</taxon>
        <taxon>Sar</taxon>
        <taxon>Stramenopiles</taxon>
        <taxon>Oomycota</taxon>
        <taxon>Peronosporomycetes</taxon>
        <taxon>Peronosporales</taxon>
        <taxon>Peronosporaceae</taxon>
        <taxon>Phytophthora</taxon>
    </lineage>
</organism>
<evidence type="ECO:0000313" key="11">
    <source>
        <dbReference type="Proteomes" id="UP000488956"/>
    </source>
</evidence>
<dbReference type="Proteomes" id="UP000433483">
    <property type="component" value="Unassembled WGS sequence"/>
</dbReference>
<dbReference type="OrthoDB" id="134851at2759"/>
<dbReference type="EMBL" id="QXGC01006309">
    <property type="protein sequence ID" value="KAE9162763.1"/>
    <property type="molecule type" value="Genomic_DNA"/>
</dbReference>
<evidence type="ECO:0000313" key="2">
    <source>
        <dbReference type="EMBL" id="KAE8936537.1"/>
    </source>
</evidence>
<evidence type="ECO:0000313" key="6">
    <source>
        <dbReference type="EMBL" id="KAE9184597.1"/>
    </source>
</evidence>
<feature type="compositionally biased region" description="Polar residues" evidence="1">
    <location>
        <begin position="24"/>
        <end position="33"/>
    </location>
</feature>
<sequence>MLPNQPKAVLAEVKQTVTGARRSSALTLTPTGSKQDKTAPTAPQKTADDAVPATPLLEAGAAIQTPDHDSSADASAPEPRVPKTPLPAGRVPESDELHTQGRVLTTGTEQAVVPVERTRPRPRLSTAKPGRKRQHQESSAAVVQRAMKTNLTKQQDKKKLERNQPSVQAKKKSPLSTCSQGEDVVALTVSCPLAREFPYCSRTKQLWGDGGDATERRPADTYWSSRWNAWVIDLTK</sequence>
<keyword evidence="8" id="KW-1185">Reference proteome</keyword>
<dbReference type="Proteomes" id="UP000440367">
    <property type="component" value="Unassembled WGS sequence"/>
</dbReference>
<evidence type="ECO:0000313" key="4">
    <source>
        <dbReference type="EMBL" id="KAE9162763.1"/>
    </source>
</evidence>
<evidence type="ECO:0000313" key="3">
    <source>
        <dbReference type="EMBL" id="KAE9060057.1"/>
    </source>
</evidence>
<evidence type="ECO:0000313" key="5">
    <source>
        <dbReference type="EMBL" id="KAE9165504.1"/>
    </source>
</evidence>
<evidence type="ECO:0000313" key="8">
    <source>
        <dbReference type="Proteomes" id="UP000433483"/>
    </source>
</evidence>
<evidence type="ECO:0000313" key="7">
    <source>
        <dbReference type="Proteomes" id="UP000429523"/>
    </source>
</evidence>
<dbReference type="Proteomes" id="UP000476176">
    <property type="component" value="Unassembled WGS sequence"/>
</dbReference>
<dbReference type="Proteomes" id="UP000488956">
    <property type="component" value="Unassembled WGS sequence"/>
</dbReference>
<proteinExistence type="predicted"/>
<dbReference type="EMBL" id="QXGF01000710">
    <property type="protein sequence ID" value="KAE8936537.1"/>
    <property type="molecule type" value="Genomic_DNA"/>
</dbReference>
<accession>A0A6A3WG15</accession>
<dbReference type="AlphaFoldDB" id="A0A6A3WG15"/>
<reference evidence="7 8" key="1">
    <citation type="submission" date="2018-08" db="EMBL/GenBank/DDBJ databases">
        <title>Genomic investigation of the strawberry pathogen Phytophthora fragariae indicates pathogenicity is determined by transcriptional variation in three key races.</title>
        <authorList>
            <person name="Adams T.M."/>
            <person name="Armitage A.D."/>
            <person name="Sobczyk M.K."/>
            <person name="Bates H.J."/>
            <person name="Dunwell J.M."/>
            <person name="Nellist C.F."/>
            <person name="Harrison R.J."/>
        </authorList>
    </citation>
    <scope>NUCLEOTIDE SEQUENCE [LARGE SCALE GENOMIC DNA]</scope>
    <source>
        <strain evidence="5 9">BC-1</strain>
        <strain evidence="4 10">BC-23</strain>
        <strain evidence="6 8">NOV-27</strain>
        <strain evidence="2 7">NOV-9</strain>
        <strain evidence="3 11">ONT-3</strain>
    </source>
</reference>
<dbReference type="Proteomes" id="UP000429523">
    <property type="component" value="Unassembled WGS sequence"/>
</dbReference>
<dbReference type="EMBL" id="QXGB01001859">
    <property type="protein sequence ID" value="KAE9184597.1"/>
    <property type="molecule type" value="Genomic_DNA"/>
</dbReference>
<evidence type="ECO:0000256" key="1">
    <source>
        <dbReference type="SAM" id="MobiDB-lite"/>
    </source>
</evidence>
<protein>
    <submittedName>
        <fullName evidence="6">Uncharacterized protein</fullName>
    </submittedName>
</protein>
<dbReference type="EMBL" id="QXFX01005734">
    <property type="protein sequence ID" value="KAE9060057.1"/>
    <property type="molecule type" value="Genomic_DNA"/>
</dbReference>
<feature type="compositionally biased region" description="Polar residues" evidence="1">
    <location>
        <begin position="137"/>
        <end position="153"/>
    </location>
</feature>
<feature type="region of interest" description="Disordered" evidence="1">
    <location>
        <begin position="15"/>
        <end position="176"/>
    </location>
</feature>
<evidence type="ECO:0000313" key="9">
    <source>
        <dbReference type="Proteomes" id="UP000440367"/>
    </source>
</evidence>
<dbReference type="EMBL" id="QXGD01005629">
    <property type="protein sequence ID" value="KAE9165504.1"/>
    <property type="molecule type" value="Genomic_DNA"/>
</dbReference>